<comment type="caution">
    <text evidence="3">The sequence shown here is derived from an EMBL/GenBank/DDBJ whole genome shotgun (WGS) entry which is preliminary data.</text>
</comment>
<keyword evidence="4" id="KW-1185">Reference proteome</keyword>
<feature type="transmembrane region" description="Helical" evidence="2">
    <location>
        <begin position="236"/>
        <end position="254"/>
    </location>
</feature>
<feature type="transmembrane region" description="Helical" evidence="2">
    <location>
        <begin position="446"/>
        <end position="464"/>
    </location>
</feature>
<feature type="transmembrane region" description="Helical" evidence="2">
    <location>
        <begin position="283"/>
        <end position="300"/>
    </location>
</feature>
<feature type="transmembrane region" description="Helical" evidence="2">
    <location>
        <begin position="331"/>
        <end position="349"/>
    </location>
</feature>
<name>A0A841GLT0_9GAMM</name>
<feature type="transmembrane region" description="Helical" evidence="2">
    <location>
        <begin position="684"/>
        <end position="710"/>
    </location>
</feature>
<feature type="transmembrane region" description="Helical" evidence="2">
    <location>
        <begin position="361"/>
        <end position="381"/>
    </location>
</feature>
<dbReference type="InterPro" id="IPR019286">
    <property type="entry name" value="DUF2339_TM"/>
</dbReference>
<feature type="transmembrane region" description="Helical" evidence="2">
    <location>
        <begin position="722"/>
        <end position="740"/>
    </location>
</feature>
<reference evidence="3 4" key="1">
    <citation type="submission" date="2020-08" db="EMBL/GenBank/DDBJ databases">
        <title>Genomic Encyclopedia of Type Strains, Phase IV (KMG-IV): sequencing the most valuable type-strain genomes for metagenomic binning, comparative biology and taxonomic classification.</title>
        <authorList>
            <person name="Goeker M."/>
        </authorList>
    </citation>
    <scope>NUCLEOTIDE SEQUENCE [LARGE SCALE GENOMIC DNA]</scope>
    <source>
        <strain evidence="3 4">DSM 22975</strain>
    </source>
</reference>
<proteinExistence type="predicted"/>
<keyword evidence="2" id="KW-0472">Membrane</keyword>
<feature type="region of interest" description="Disordered" evidence="1">
    <location>
        <begin position="101"/>
        <end position="134"/>
    </location>
</feature>
<gene>
    <name evidence="3" type="ORF">HNR75_002187</name>
</gene>
<protein>
    <submittedName>
        <fullName evidence="3">Putative membrane protein</fullName>
    </submittedName>
</protein>
<evidence type="ECO:0000256" key="1">
    <source>
        <dbReference type="SAM" id="MobiDB-lite"/>
    </source>
</evidence>
<feature type="transmembrane region" description="Helical" evidence="2">
    <location>
        <begin position="783"/>
        <end position="801"/>
    </location>
</feature>
<feature type="transmembrane region" description="Helical" evidence="2">
    <location>
        <begin position="807"/>
        <end position="827"/>
    </location>
</feature>
<keyword evidence="2" id="KW-0812">Transmembrane</keyword>
<dbReference type="PANTHER" id="PTHR38434">
    <property type="entry name" value="BLL2549 PROTEIN"/>
    <property type="match status" value="1"/>
</dbReference>
<sequence>MEGFIVLAILLLLVTPLVIIFMLYELRSRQKQLQDEIRFSLGNIEFRLNENKKLLHELSQRLTPAAPESSQPITPETSQFAAEKIPESAVVPVVIPPSLGVQQREPGQPPESEQPAESEQATQFELPVRQPPATPGRFETAAREILREIWNWIIVGESHRPQGTSMEYAVASNWLLRIGVLILVCGIGFFLKYSIDNDLLGEQARVALSVLTGVAMMAGGVRLVNGKYHLLSQGLLGGGIAVLYFSVFAAFSFYLLLDVYLSFLLMSLVTVSAAVLAVRLDSVLVAIFAIIGGYCTPLLLSTGQVNFIGLFSYMLLLGCGILTINWFKQWYLLNFLGFVFNYLLFFGAMQSYQNSDFWRVLPFLTAFFVMYSTMVFLFCLVNRVKSTLLDLLALIINAALFFATAYHMIDAAYGQIWVALLTVSLAAFYVGHIYFCLSRHVVDRELLLSFIGLSAFFVTITLPILLSREWVTVSWSLQALIMLWMAGKIRSAFLQQLAFLLYLVVLIRLVFSDLPDQYVLAFSNEMPFGDYLLGLLERLVRFGIPVISLGLAYRLTEHPAPESALTCEAGNDIPLLYDRSRLLPAALIVAAGLLFLILQLELYRSFGYLYPPLKMPVVTLVWVGAGLFFLQRYLRQPADWLLLVLVLLMAGILLKVLLFDLLSWDLIMGQFAVNDAGWTIRYGGIYSFELALMRLLDFAAPIAFLWFALIRLKDKPGIDDNIRAGLGGAALILLFIFLTLEINSMLYQYVPGLRSGGVSILWSVFALSLVFNGIKRRISLFRMTGLGLFALVAWKVFFIDLARLEQVYRILAFIVLGILVLFGAYFYMRYRQTFAGQVESQTDKEKPS</sequence>
<feature type="transmembrane region" description="Helical" evidence="2">
    <location>
        <begin position="306"/>
        <end position="324"/>
    </location>
</feature>
<feature type="transmembrane region" description="Helical" evidence="2">
    <location>
        <begin position="6"/>
        <end position="24"/>
    </location>
</feature>
<feature type="transmembrane region" description="Helical" evidence="2">
    <location>
        <begin position="388"/>
        <end position="409"/>
    </location>
</feature>
<feature type="transmembrane region" description="Helical" evidence="2">
    <location>
        <begin position="752"/>
        <end position="771"/>
    </location>
</feature>
<evidence type="ECO:0000313" key="3">
    <source>
        <dbReference type="EMBL" id="MBB6056255.1"/>
    </source>
</evidence>
<feature type="compositionally biased region" description="Low complexity" evidence="1">
    <location>
        <begin position="102"/>
        <end position="121"/>
    </location>
</feature>
<feature type="transmembrane region" description="Helical" evidence="2">
    <location>
        <begin position="174"/>
        <end position="194"/>
    </location>
</feature>
<feature type="transmembrane region" description="Helical" evidence="2">
    <location>
        <begin position="493"/>
        <end position="511"/>
    </location>
</feature>
<keyword evidence="2" id="KW-1133">Transmembrane helix</keyword>
<dbReference type="AlphaFoldDB" id="A0A841GLT0"/>
<feature type="transmembrane region" description="Helical" evidence="2">
    <location>
        <begin position="612"/>
        <end position="630"/>
    </location>
</feature>
<feature type="transmembrane region" description="Helical" evidence="2">
    <location>
        <begin position="582"/>
        <end position="600"/>
    </location>
</feature>
<dbReference type="Pfam" id="PF10101">
    <property type="entry name" value="DUF2339"/>
    <property type="match status" value="1"/>
</dbReference>
<feature type="transmembrane region" description="Helical" evidence="2">
    <location>
        <begin position="260"/>
        <end position="278"/>
    </location>
</feature>
<organism evidence="3 4">
    <name type="scientific">Tolumonas osonensis</name>
    <dbReference type="NCBI Taxonomy" id="675874"/>
    <lineage>
        <taxon>Bacteria</taxon>
        <taxon>Pseudomonadati</taxon>
        <taxon>Pseudomonadota</taxon>
        <taxon>Gammaproteobacteria</taxon>
        <taxon>Aeromonadales</taxon>
        <taxon>Aeromonadaceae</taxon>
        <taxon>Tolumonas</taxon>
    </lineage>
</organism>
<accession>A0A841GLT0</accession>
<evidence type="ECO:0000256" key="2">
    <source>
        <dbReference type="SAM" id="Phobius"/>
    </source>
</evidence>
<feature type="transmembrane region" description="Helical" evidence="2">
    <location>
        <begin position="642"/>
        <end position="664"/>
    </location>
</feature>
<feature type="transmembrane region" description="Helical" evidence="2">
    <location>
        <begin position="415"/>
        <end position="437"/>
    </location>
</feature>
<dbReference type="EMBL" id="JACHGR010000007">
    <property type="protein sequence ID" value="MBB6056255.1"/>
    <property type="molecule type" value="Genomic_DNA"/>
</dbReference>
<feature type="transmembrane region" description="Helical" evidence="2">
    <location>
        <begin position="206"/>
        <end position="224"/>
    </location>
</feature>
<dbReference type="Proteomes" id="UP000585721">
    <property type="component" value="Unassembled WGS sequence"/>
</dbReference>
<dbReference type="PANTHER" id="PTHR38434:SF1">
    <property type="entry name" value="BLL2549 PROTEIN"/>
    <property type="match status" value="1"/>
</dbReference>
<evidence type="ECO:0000313" key="4">
    <source>
        <dbReference type="Proteomes" id="UP000585721"/>
    </source>
</evidence>
<dbReference type="RefSeq" id="WP_188026979.1">
    <property type="nucleotide sequence ID" value="NZ_JACHGR010000007.1"/>
</dbReference>